<accession>A0A382RD32</accession>
<protein>
    <recommendedName>
        <fullName evidence="2">GIY-YIG domain-containing protein</fullName>
    </recommendedName>
</protein>
<gene>
    <name evidence="1" type="ORF">METZ01_LOCUS348468</name>
</gene>
<dbReference type="CDD" id="cd00719">
    <property type="entry name" value="GIY-YIG_SF"/>
    <property type="match status" value="1"/>
</dbReference>
<dbReference type="Gene3D" id="3.40.1440.10">
    <property type="entry name" value="GIY-YIG endonuclease"/>
    <property type="match status" value="1"/>
</dbReference>
<dbReference type="InterPro" id="IPR035901">
    <property type="entry name" value="GIY-YIG_endonuc_sf"/>
</dbReference>
<proteinExistence type="predicted"/>
<sequence>MSTRDFSSIGKLPTSPAVYALCAGDRANDFIGYVGISSNLRNRVYQHLVMRDNSAVVESSPVKVNVDSVSSLRWWVHEEFNTRDRLEGAELIAFEILEPTMRSRGRINTAGLK</sequence>
<feature type="non-terminal residue" evidence="1">
    <location>
        <position position="113"/>
    </location>
</feature>
<evidence type="ECO:0000313" key="1">
    <source>
        <dbReference type="EMBL" id="SVC95614.1"/>
    </source>
</evidence>
<name>A0A382RD32_9ZZZZ</name>
<evidence type="ECO:0008006" key="2">
    <source>
        <dbReference type="Google" id="ProtNLM"/>
    </source>
</evidence>
<dbReference type="AlphaFoldDB" id="A0A382RD32"/>
<organism evidence="1">
    <name type="scientific">marine metagenome</name>
    <dbReference type="NCBI Taxonomy" id="408172"/>
    <lineage>
        <taxon>unclassified sequences</taxon>
        <taxon>metagenomes</taxon>
        <taxon>ecological metagenomes</taxon>
    </lineage>
</organism>
<dbReference type="EMBL" id="UINC01120861">
    <property type="protein sequence ID" value="SVC95614.1"/>
    <property type="molecule type" value="Genomic_DNA"/>
</dbReference>
<reference evidence="1" key="1">
    <citation type="submission" date="2018-05" db="EMBL/GenBank/DDBJ databases">
        <authorList>
            <person name="Lanie J.A."/>
            <person name="Ng W.-L."/>
            <person name="Kazmierczak K.M."/>
            <person name="Andrzejewski T.M."/>
            <person name="Davidsen T.M."/>
            <person name="Wayne K.J."/>
            <person name="Tettelin H."/>
            <person name="Glass J.I."/>
            <person name="Rusch D."/>
            <person name="Podicherti R."/>
            <person name="Tsui H.-C.T."/>
            <person name="Winkler M.E."/>
        </authorList>
    </citation>
    <scope>NUCLEOTIDE SEQUENCE</scope>
</reference>